<dbReference type="NCBIfam" id="TIGR02578">
    <property type="entry name" value="cas_TM1811_Csm1"/>
    <property type="match status" value="1"/>
</dbReference>
<evidence type="ECO:0000256" key="2">
    <source>
        <dbReference type="ARBA" id="ARBA00014333"/>
    </source>
</evidence>
<evidence type="ECO:0000256" key="1">
    <source>
        <dbReference type="ARBA" id="ARBA00005700"/>
    </source>
</evidence>
<dbReference type="InterPro" id="IPR041062">
    <property type="entry name" value="Csm1_B"/>
</dbReference>
<dbReference type="PANTHER" id="PTHR36528">
    <property type="entry name" value="CRISPR SYSTEM SINGLE-STRAND-SPECIFIC DEOXYRIBONUCLEASE CAS10/CSM1 (SUBTYPE III-A)"/>
    <property type="match status" value="1"/>
</dbReference>
<dbReference type="GO" id="GO:0005524">
    <property type="term" value="F:ATP binding"/>
    <property type="evidence" value="ECO:0007669"/>
    <property type="project" value="UniProtKB-KW"/>
</dbReference>
<evidence type="ECO:0000256" key="11">
    <source>
        <dbReference type="ARBA" id="ARBA00032922"/>
    </source>
</evidence>
<sequence>MKKEKIDLIYCALFHNLGRIVSRSLGQSDDIDVGKAWLKEQLPQLDLYEDSRAEQIISLASRIASGVDAGIPEVLVDGFKPLADIFNTFKEDKGSRYQKFEVLTDDSELNIASHEAVDISQDCYEELLNILTEKLQELPLEEESLPSFFNLWRILFSKVPLLPGDKDLGDLSLAEHSRLTVAFATVIFDYLENQGQDSLLDDASNLYTEFAFLLASFDLSGIQDFIYNIASKGAAKQLKARSLYLDFMSEHIVDSLLEQLALSRANALYVGGGHAYFILPNTAGTEAVLKEFEAEFNSFLLKHFQTGLYVAFGWAPFAAEQMMKPSKDSAADYLKNYREIYQQTSRMISEKKISRYDAATLQELNKGGKQSERECEICHAVGDIEELRLGDEDAQNLCPICRELRWFAAKIHTSDDSENPERRDYHYFQIVEGEKGLPIGPGAVLQAVVEENSSVSGRLYVKNKPSANNAAIHVFIGDRQAANIEEYAGMSQKETEGNEDVNRGIKRLAVLRLDVDNLGAAFMAGFSEQDGGRYNTLARSAVFSQQMSLFFKFHINQFAEDKNLTIIYAGGDDVFAIGSWQDVIKFAVEIRQKFIAFTNGKLTLSAGVGLYPDKTPIHLMALDAGQLEEAAKDNGKDSISVFNERYTFKFNDFIDGIYKGKLEDIRRYFSGQKERGIAFLYRLVELLQLNDEAMYKGHGPADDRKMNVARLAYLLARMEDEASKEEKEHFREFKNAFWDWYKSSRKTQREAELALIYYLYEIRKEQKDDAVRKQSE</sequence>
<name>A0A139MZL8_STRCR</name>
<dbReference type="RefSeq" id="WP_061423116.1">
    <property type="nucleotide sequence ID" value="NZ_KQ969062.1"/>
</dbReference>
<dbReference type="STRING" id="45634.SCRDD08_01560"/>
<keyword evidence="9" id="KW-0067">ATP-binding</keyword>
<dbReference type="InterPro" id="IPR000160">
    <property type="entry name" value="GGDEF_dom"/>
</dbReference>
<evidence type="ECO:0000256" key="5">
    <source>
        <dbReference type="ARBA" id="ARBA00022741"/>
    </source>
</evidence>
<keyword evidence="7" id="KW-0378">Hydrolase</keyword>
<dbReference type="InterPro" id="IPR054767">
    <property type="entry name" value="Cas10-Cmr2_palm2"/>
</dbReference>
<organism evidence="13 14">
    <name type="scientific">Streptococcus cristatus</name>
    <dbReference type="NCBI Taxonomy" id="45634"/>
    <lineage>
        <taxon>Bacteria</taxon>
        <taxon>Bacillati</taxon>
        <taxon>Bacillota</taxon>
        <taxon>Bacilli</taxon>
        <taxon>Lactobacillales</taxon>
        <taxon>Streptococcaceae</taxon>
        <taxon>Streptococcus</taxon>
    </lineage>
</organism>
<dbReference type="InterPro" id="IPR052117">
    <property type="entry name" value="Cas10/Csm1_subtype-III-A"/>
</dbReference>
<dbReference type="EMBL" id="LQRD01000060">
    <property type="protein sequence ID" value="KXT69132.1"/>
    <property type="molecule type" value="Genomic_DNA"/>
</dbReference>
<dbReference type="PROSITE" id="PS50887">
    <property type="entry name" value="GGDEF"/>
    <property type="match status" value="1"/>
</dbReference>
<evidence type="ECO:0000259" key="12">
    <source>
        <dbReference type="PROSITE" id="PS50887"/>
    </source>
</evidence>
<dbReference type="GO" id="GO:0051607">
    <property type="term" value="P:defense response to virus"/>
    <property type="evidence" value="ECO:0007669"/>
    <property type="project" value="UniProtKB-KW"/>
</dbReference>
<evidence type="ECO:0000256" key="10">
    <source>
        <dbReference type="ARBA" id="ARBA00023118"/>
    </source>
</evidence>
<feature type="domain" description="GGDEF" evidence="12">
    <location>
        <begin position="506"/>
        <end position="644"/>
    </location>
</feature>
<dbReference type="GO" id="GO:0004519">
    <property type="term" value="F:endonuclease activity"/>
    <property type="evidence" value="ECO:0007669"/>
    <property type="project" value="UniProtKB-KW"/>
</dbReference>
<keyword evidence="5" id="KW-0547">Nucleotide-binding</keyword>
<keyword evidence="3" id="KW-0808">Transferase</keyword>
<dbReference type="InterPro" id="IPR043128">
    <property type="entry name" value="Rev_trsase/Diguanyl_cyclase"/>
</dbReference>
<comment type="caution">
    <text evidence="13">The sequence shown here is derived from an EMBL/GenBank/DDBJ whole genome shotgun (WGS) entry which is preliminary data.</text>
</comment>
<evidence type="ECO:0000256" key="3">
    <source>
        <dbReference type="ARBA" id="ARBA00022679"/>
    </source>
</evidence>
<dbReference type="InterPro" id="IPR048693">
    <property type="entry name" value="Cmr2-like_C"/>
</dbReference>
<keyword evidence="8" id="KW-0269">Exonuclease</keyword>
<evidence type="ECO:0000313" key="14">
    <source>
        <dbReference type="Proteomes" id="UP000070377"/>
    </source>
</evidence>
<proteinExistence type="inferred from homology"/>
<keyword evidence="10" id="KW-0051">Antiviral defense</keyword>
<keyword evidence="6" id="KW-0255">Endonuclease</keyword>
<evidence type="ECO:0000256" key="9">
    <source>
        <dbReference type="ARBA" id="ARBA00022840"/>
    </source>
</evidence>
<dbReference type="Pfam" id="PF20824">
    <property type="entry name" value="Cmr2_hel_dom2"/>
    <property type="match status" value="1"/>
</dbReference>
<dbReference type="PANTHER" id="PTHR36528:SF1">
    <property type="entry name" value="CRISPR SYSTEM SINGLE-STRAND-SPECIFIC DEOXYRIBONUCLEASE CAS10_CSM1 (SUBTYPE III-A)"/>
    <property type="match status" value="1"/>
</dbReference>
<dbReference type="Pfam" id="PF18211">
    <property type="entry name" value="Csm1_B"/>
    <property type="match status" value="1"/>
</dbReference>
<dbReference type="PATRIC" id="fig|45634.12.peg.1635"/>
<protein>
    <recommendedName>
        <fullName evidence="2">CRISPR system single-strand-specific deoxyribonuclease Cas10/Csm1 (subtype III-A)</fullName>
    </recommendedName>
    <alternativeName>
        <fullName evidence="11">Cyclic oligoadenylate synthase</fullName>
    </alternativeName>
</protein>
<accession>A0A139MZL8</accession>
<evidence type="ECO:0000256" key="4">
    <source>
        <dbReference type="ARBA" id="ARBA00022722"/>
    </source>
</evidence>
<comment type="similarity">
    <text evidence="1">Belongs to the CRISPR-associated Cas10/Csm1 family.</text>
</comment>
<evidence type="ECO:0000256" key="8">
    <source>
        <dbReference type="ARBA" id="ARBA00022839"/>
    </source>
</evidence>
<dbReference type="Pfam" id="PF22335">
    <property type="entry name" value="Cas10-Cmr2_palm2"/>
    <property type="match status" value="1"/>
</dbReference>
<keyword evidence="4" id="KW-0540">Nuclease</keyword>
<gene>
    <name evidence="13" type="ORF">SCRDD08_01560</name>
</gene>
<reference evidence="13 14" key="1">
    <citation type="submission" date="2016-01" db="EMBL/GenBank/DDBJ databases">
        <title>Highly variable Streptococcus oralis are common among viridans streptococci isolated from primates.</title>
        <authorList>
            <person name="Denapaite D."/>
            <person name="Rieger M."/>
            <person name="Koendgen S."/>
            <person name="Brueckner R."/>
            <person name="Ochigava I."/>
            <person name="Kappeler P."/>
            <person name="Maetz-Rensing K."/>
            <person name="Leendertz F."/>
            <person name="Hakenbeck R."/>
        </authorList>
    </citation>
    <scope>NUCLEOTIDE SEQUENCE [LARGE SCALE GENOMIC DNA]</scope>
    <source>
        <strain evidence="13 14">DD08</strain>
    </source>
</reference>
<dbReference type="Proteomes" id="UP000070377">
    <property type="component" value="Unassembled WGS sequence"/>
</dbReference>
<dbReference type="InterPro" id="IPR013408">
    <property type="entry name" value="Cas10/Csm1"/>
</dbReference>
<dbReference type="GO" id="GO:0004527">
    <property type="term" value="F:exonuclease activity"/>
    <property type="evidence" value="ECO:0007669"/>
    <property type="project" value="UniProtKB-KW"/>
</dbReference>
<dbReference type="CDD" id="cd09680">
    <property type="entry name" value="Cas10_III"/>
    <property type="match status" value="1"/>
</dbReference>
<dbReference type="Gene3D" id="3.30.70.270">
    <property type="match status" value="1"/>
</dbReference>
<dbReference type="AlphaFoldDB" id="A0A139MZL8"/>
<dbReference type="GO" id="GO:0016740">
    <property type="term" value="F:transferase activity"/>
    <property type="evidence" value="ECO:0007669"/>
    <property type="project" value="UniProtKB-KW"/>
</dbReference>
<evidence type="ECO:0000256" key="7">
    <source>
        <dbReference type="ARBA" id="ARBA00022801"/>
    </source>
</evidence>
<evidence type="ECO:0000256" key="6">
    <source>
        <dbReference type="ARBA" id="ARBA00022759"/>
    </source>
</evidence>
<evidence type="ECO:0000313" key="13">
    <source>
        <dbReference type="EMBL" id="KXT69132.1"/>
    </source>
</evidence>